<dbReference type="Proteomes" id="UP001211689">
    <property type="component" value="Unassembled WGS sequence"/>
</dbReference>
<evidence type="ECO:0000259" key="2">
    <source>
        <dbReference type="Pfam" id="PF12151"/>
    </source>
</evidence>
<proteinExistence type="predicted"/>
<reference evidence="3 4" key="1">
    <citation type="submission" date="2022-07" db="EMBL/GenBank/DDBJ databases">
        <title>Genome Analysis of Selected Gammaproteobacteria from Nigerian Food snails.</title>
        <authorList>
            <person name="Okafor A.C."/>
        </authorList>
    </citation>
    <scope>NUCLEOTIDE SEQUENCE [LARGE SCALE GENOMIC DNA]</scope>
    <source>
        <strain evidence="3 4">Awg 2</strain>
    </source>
</reference>
<dbReference type="EMBL" id="JANEWF010000001">
    <property type="protein sequence ID" value="MDA8481723.1"/>
    <property type="molecule type" value="Genomic_DNA"/>
</dbReference>
<feature type="signal peptide" evidence="1">
    <location>
        <begin position="1"/>
        <end position="31"/>
    </location>
</feature>
<keyword evidence="1" id="KW-0732">Signal</keyword>
<dbReference type="Gene3D" id="3.30.1490.230">
    <property type="match status" value="1"/>
</dbReference>
<dbReference type="PROSITE" id="PS51257">
    <property type="entry name" value="PROKAR_LIPOPROTEIN"/>
    <property type="match status" value="1"/>
</dbReference>
<accession>A0ABT4XYU2</accession>
<evidence type="ECO:0000313" key="3">
    <source>
        <dbReference type="EMBL" id="MDA8481723.1"/>
    </source>
</evidence>
<protein>
    <submittedName>
        <fullName evidence="3">Mannan-binding lectin</fullName>
    </submittedName>
</protein>
<dbReference type="InterPro" id="IPR053754">
    <property type="entry name" value="OligoMan_bind_ChitinaseAct_sf"/>
</dbReference>
<comment type="caution">
    <text evidence="3">The sequence shown here is derived from an EMBL/GenBank/DDBJ whole genome shotgun (WGS) entry which is preliminary data.</text>
</comment>
<feature type="domain" description="Mannan-binding protein" evidence="2">
    <location>
        <begin position="429"/>
        <end position="463"/>
    </location>
</feature>
<dbReference type="Pfam" id="PF12151">
    <property type="entry name" value="MVL"/>
    <property type="match status" value="1"/>
</dbReference>
<organism evidence="3 4">
    <name type="scientific">Metapseudomonas resinovorans</name>
    <name type="common">Pseudomonas resinovorans</name>
    <dbReference type="NCBI Taxonomy" id="53412"/>
    <lineage>
        <taxon>Bacteria</taxon>
        <taxon>Pseudomonadati</taxon>
        <taxon>Pseudomonadota</taxon>
        <taxon>Gammaproteobacteria</taxon>
        <taxon>Pseudomonadales</taxon>
        <taxon>Pseudomonadaceae</taxon>
        <taxon>Metapseudomonas</taxon>
    </lineage>
</organism>
<keyword evidence="4" id="KW-1185">Reference proteome</keyword>
<dbReference type="RefSeq" id="WP_271469855.1">
    <property type="nucleotide sequence ID" value="NZ_JANEWF010000001.1"/>
</dbReference>
<feature type="chain" id="PRO_5046391902" evidence="1">
    <location>
        <begin position="32"/>
        <end position="466"/>
    </location>
</feature>
<sequence length="466" mass="50462">MNATRTFRVAWLLVLMLACTGPLLVASPAQAASPVCSASQDWITNPNPPSEIPEGSNADFCDFYQFAWQWFFQLVSPSASDPSLRNFQVNTNYPILQATGTNSCDPSQQAEVMFVRRVEPAAANTPFQIPDRTGQAGGGDTIFDQNGNVVFYEIRFSQSLCNVPQIQSALNYPSGTTELKSAWRIITDADKPNYFWIEANVDGVPGNELLGMVGFHMAIATALHPEFIWATFEHRSNVPECSNPATAPTGGWSFTSATCAVDNPPASCNMNQAQPSSSLTGTPSEICRVYHDGTDVSDHEASDNIADIDSLNTQIQGFLSALSSDNPMAVWQNYMNVGAIWQNDVTQPSSNFSNQRGSMRLANTVMETTYQNVDPSQSFISNCFGCHNFNGSGNSNTIPWAKLSHIFDDVMQGQCTTPQDVQAGPIWNNGQAAQTCPQVCSNKGGWNGNWKTTEPGAMSVCGCCGG</sequence>
<evidence type="ECO:0000256" key="1">
    <source>
        <dbReference type="SAM" id="SignalP"/>
    </source>
</evidence>
<dbReference type="InterPro" id="IPR021992">
    <property type="entry name" value="MVL"/>
</dbReference>
<evidence type="ECO:0000313" key="4">
    <source>
        <dbReference type="Proteomes" id="UP001211689"/>
    </source>
</evidence>
<name>A0ABT4XYU2_METRE</name>
<gene>
    <name evidence="3" type="ORF">NNO07_01480</name>
</gene>